<feature type="compositionally biased region" description="Polar residues" evidence="1">
    <location>
        <begin position="58"/>
        <end position="69"/>
    </location>
</feature>
<dbReference type="PANTHER" id="PTHR12277:SF64">
    <property type="entry name" value="SUPERFAMILY HYDROLASE, PUTATIVE (AFU_ORTHOLOGUE AFUA_3G01760)-RELATED"/>
    <property type="match status" value="1"/>
</dbReference>
<dbReference type="Proteomes" id="UP000192927">
    <property type="component" value="Unassembled WGS sequence"/>
</dbReference>
<dbReference type="GO" id="GO:0016020">
    <property type="term" value="C:membrane"/>
    <property type="evidence" value="ECO:0007669"/>
    <property type="project" value="TreeGrafter"/>
</dbReference>
<keyword evidence="2" id="KW-0472">Membrane</keyword>
<name>A0A1W5D4P9_9LECA</name>
<dbReference type="AlphaFoldDB" id="A0A1W5D4P9"/>
<keyword evidence="5" id="KW-1185">Reference proteome</keyword>
<dbReference type="InterPro" id="IPR029058">
    <property type="entry name" value="AB_hydrolase_fold"/>
</dbReference>
<feature type="compositionally biased region" description="Basic and acidic residues" evidence="1">
    <location>
        <begin position="93"/>
        <end position="107"/>
    </location>
</feature>
<dbReference type="SUPFAM" id="SSF53474">
    <property type="entry name" value="alpha/beta-Hydrolases"/>
    <property type="match status" value="1"/>
</dbReference>
<keyword evidence="2" id="KW-0812">Transmembrane</keyword>
<sequence>MAGQRTPQARIRSKPQLGDSWVVESDGDDEGEPIKSAAHTNSDSSTIAETEAGRPRKASTSEAVTNTNESPRKRSSRTSARPSAEPELMMPSIHEESMDRSWVEGRGPRRTSRRAPKQERGPTPKNNVTRTPPKKHEVEMIPEEVRNFLKLVWSWMYDVLGGTLGALKTPISYAIAVYLLFGLMVLLRNLLTTSIYSALSPICRVPGASLLNLPMCHSPLSSNYERGQTPPVEFDQLMTVQSKFEEVLEASAGGVSLPLDMKRGEASIRDLRQVVRYSQLHSKNELVLEFDGFVETARIASLDLTKFNSHVGRGVDNILATARWTQRVLDGIALRDASRGAVQSFFNDRLLAPFQPLKFTEETLLDQYIQHTRIVEDEIRRLIDEAQALLLVLQNLEDRLEVIHGIVARDNIHIEGSKGEVLLQLWTMLGGNRNKLGKFDSQLRLLQQVNEYRQSAFAHVGGTILKLQAMGAELEELRERVGSAELLRDRAHIPLSVHIENIQLGVERLELGRMNANKVKDEHNKIIYMPSVPPFSRSERIADYAAQCRPVDWREQHITASDGTSIAVAVGNIPATFAKDPHVNHKPVRIRNHKIILYLQGNASSLPPRLPFLSDVLRYLKRSDPEDPFVMYTIVAVSYRGFWTSKGRPSQKGIELDIAAALDWVSRTYEASHDHTRLILWGQSIGAGIATVAAAQYVKRQAQHPRHRRLLNIDAILLETPFVSVRHMLATLYPQRWLPYRYLYPFLRNHWDSTEALQQIASSEAKRRPKMLILQAGRDELVPQEHGIELEALCTKLGIDVQRKEITGALHTEVIAKGAGRQAVADFLTEV</sequence>
<evidence type="ECO:0000259" key="3">
    <source>
        <dbReference type="Pfam" id="PF07859"/>
    </source>
</evidence>
<evidence type="ECO:0000313" key="5">
    <source>
        <dbReference type="Proteomes" id="UP000192927"/>
    </source>
</evidence>
<reference evidence="5" key="1">
    <citation type="submission" date="2017-03" db="EMBL/GenBank/DDBJ databases">
        <authorList>
            <person name="Sharma R."/>
            <person name="Thines M."/>
        </authorList>
    </citation>
    <scope>NUCLEOTIDE SEQUENCE [LARGE SCALE GENOMIC DNA]</scope>
</reference>
<organism evidence="4 5">
    <name type="scientific">Lasallia pustulata</name>
    <dbReference type="NCBI Taxonomy" id="136370"/>
    <lineage>
        <taxon>Eukaryota</taxon>
        <taxon>Fungi</taxon>
        <taxon>Dikarya</taxon>
        <taxon>Ascomycota</taxon>
        <taxon>Pezizomycotina</taxon>
        <taxon>Lecanoromycetes</taxon>
        <taxon>OSLEUM clade</taxon>
        <taxon>Umbilicariomycetidae</taxon>
        <taxon>Umbilicariales</taxon>
        <taxon>Umbilicariaceae</taxon>
        <taxon>Lasallia</taxon>
    </lineage>
</organism>
<keyword evidence="4" id="KW-0378">Hydrolase</keyword>
<feature type="region of interest" description="Disordered" evidence="1">
    <location>
        <begin position="1"/>
        <end position="136"/>
    </location>
</feature>
<dbReference type="PANTHER" id="PTHR12277">
    <property type="entry name" value="ALPHA/BETA HYDROLASE DOMAIN-CONTAINING PROTEIN"/>
    <property type="match status" value="1"/>
</dbReference>
<evidence type="ECO:0000256" key="2">
    <source>
        <dbReference type="SAM" id="Phobius"/>
    </source>
</evidence>
<dbReference type="Gene3D" id="3.40.50.1820">
    <property type="entry name" value="alpha/beta hydrolase"/>
    <property type="match status" value="1"/>
</dbReference>
<dbReference type="Pfam" id="PF07859">
    <property type="entry name" value="Abhydrolase_3"/>
    <property type="match status" value="1"/>
</dbReference>
<feature type="compositionally biased region" description="Polar residues" evidence="1">
    <location>
        <begin position="38"/>
        <end position="48"/>
    </location>
</feature>
<feature type="transmembrane region" description="Helical" evidence="2">
    <location>
        <begin position="171"/>
        <end position="191"/>
    </location>
</feature>
<accession>A0A1W5D4P9</accession>
<feature type="domain" description="Alpha/beta hydrolase fold-3" evidence="3">
    <location>
        <begin position="657"/>
        <end position="812"/>
    </location>
</feature>
<evidence type="ECO:0000313" key="4">
    <source>
        <dbReference type="EMBL" id="SLM37952.1"/>
    </source>
</evidence>
<dbReference type="EMBL" id="FWEW01001985">
    <property type="protein sequence ID" value="SLM37952.1"/>
    <property type="molecule type" value="Genomic_DNA"/>
</dbReference>
<evidence type="ECO:0000256" key="1">
    <source>
        <dbReference type="SAM" id="MobiDB-lite"/>
    </source>
</evidence>
<keyword evidence="2" id="KW-1133">Transmembrane helix</keyword>
<proteinExistence type="predicted"/>
<protein>
    <submittedName>
        <fullName evidence="4">Alpha/beta hydrolase fold-5</fullName>
    </submittedName>
</protein>
<dbReference type="InterPro" id="IPR013094">
    <property type="entry name" value="AB_hydrolase_3"/>
</dbReference>
<dbReference type="GO" id="GO:0008474">
    <property type="term" value="F:palmitoyl-(protein) hydrolase activity"/>
    <property type="evidence" value="ECO:0007669"/>
    <property type="project" value="TreeGrafter"/>
</dbReference>